<comment type="caution">
    <text evidence="2">The sequence shown here is derived from an EMBL/GenBank/DDBJ whole genome shotgun (WGS) entry which is preliminary data.</text>
</comment>
<dbReference type="Gene3D" id="3.40.50.11320">
    <property type="match status" value="1"/>
</dbReference>
<name>A0ABQ8AF29_BRANA</name>
<evidence type="ECO:0000256" key="1">
    <source>
        <dbReference type="ARBA" id="ARBA00009431"/>
    </source>
</evidence>
<accession>A0ABQ8AF29</accession>
<organism evidence="2 3">
    <name type="scientific">Brassica napus</name>
    <name type="common">Rape</name>
    <dbReference type="NCBI Taxonomy" id="3708"/>
    <lineage>
        <taxon>Eukaryota</taxon>
        <taxon>Viridiplantae</taxon>
        <taxon>Streptophyta</taxon>
        <taxon>Embryophyta</taxon>
        <taxon>Tracheophyta</taxon>
        <taxon>Spermatophyta</taxon>
        <taxon>Magnoliopsida</taxon>
        <taxon>eudicotyledons</taxon>
        <taxon>Gunneridae</taxon>
        <taxon>Pentapetalae</taxon>
        <taxon>rosids</taxon>
        <taxon>malvids</taxon>
        <taxon>Brassicales</taxon>
        <taxon>Brassicaceae</taxon>
        <taxon>Brassiceae</taxon>
        <taxon>Brassica</taxon>
    </lineage>
</organism>
<dbReference type="InterPro" id="IPR001563">
    <property type="entry name" value="Peptidase_S10"/>
</dbReference>
<dbReference type="Pfam" id="PF00450">
    <property type="entry name" value="Peptidase_S10"/>
    <property type="match status" value="1"/>
</dbReference>
<protein>
    <submittedName>
        <fullName evidence="2">Uncharacterized protein</fullName>
    </submittedName>
</protein>
<comment type="similarity">
    <text evidence="1">Belongs to the peptidase S10 family.</text>
</comment>
<evidence type="ECO:0000313" key="2">
    <source>
        <dbReference type="EMBL" id="KAH0891139.1"/>
    </source>
</evidence>
<dbReference type="InterPro" id="IPR029058">
    <property type="entry name" value="AB_hydrolase_fold"/>
</dbReference>
<proteinExistence type="inferred from homology"/>
<evidence type="ECO:0000313" key="3">
    <source>
        <dbReference type="Proteomes" id="UP000824890"/>
    </source>
</evidence>
<keyword evidence="3" id="KW-1185">Reference proteome</keyword>
<sequence length="148" mass="17354">MNRGYHNMYVPFLGTQAWIRSHNNSLTDHWRPWMIGGGHTPEYKPEESYIMFQSGDHIMYVPFLGNQAWIGSLNYSLTDYWRPWMIRRTSSLDSLCFGRYTRTSTSKLTFATIKRKEHDTLVQSINQRRVIMLCYKGASSAVPIYFVA</sequence>
<gene>
    <name evidence="2" type="ORF">HID58_053568</name>
</gene>
<dbReference type="Proteomes" id="UP000824890">
    <property type="component" value="Unassembled WGS sequence"/>
</dbReference>
<dbReference type="SUPFAM" id="SSF53474">
    <property type="entry name" value="alpha/beta-Hydrolases"/>
    <property type="match status" value="2"/>
</dbReference>
<dbReference type="EMBL" id="JAGKQM010000013">
    <property type="protein sequence ID" value="KAH0891139.1"/>
    <property type="molecule type" value="Genomic_DNA"/>
</dbReference>
<reference evidence="2 3" key="1">
    <citation type="submission" date="2021-05" db="EMBL/GenBank/DDBJ databases">
        <title>Genome Assembly of Synthetic Allotetraploid Brassica napus Reveals Homoeologous Exchanges between Subgenomes.</title>
        <authorList>
            <person name="Davis J.T."/>
        </authorList>
    </citation>
    <scope>NUCLEOTIDE SEQUENCE [LARGE SCALE GENOMIC DNA]</scope>
    <source>
        <strain evidence="3">cv. Da-Ae</strain>
        <tissue evidence="2">Seedling</tissue>
    </source>
</reference>